<comment type="caution">
    <text evidence="4">The sequence shown here is derived from an EMBL/GenBank/DDBJ whole genome shotgun (WGS) entry which is preliminary data.</text>
</comment>
<reference evidence="4 5" key="1">
    <citation type="submission" date="2019-06" db="EMBL/GenBank/DDBJ databases">
        <title>Whole genome shotgun sequence of Vibrio inusitatus NBRC 102082.</title>
        <authorList>
            <person name="Hosoyama A."/>
            <person name="Uohara A."/>
            <person name="Ohji S."/>
            <person name="Ichikawa N."/>
        </authorList>
    </citation>
    <scope>NUCLEOTIDE SEQUENCE [LARGE SCALE GENOMIC DNA]</scope>
    <source>
        <strain evidence="4 5">NBRC 102082</strain>
    </source>
</reference>
<evidence type="ECO:0000256" key="3">
    <source>
        <dbReference type="RuleBase" id="RU004409"/>
    </source>
</evidence>
<dbReference type="InterPro" id="IPR007448">
    <property type="entry name" value="Sigma70_reg_Rsd_AlgQ"/>
</dbReference>
<dbReference type="NCBIfam" id="NF008723">
    <property type="entry name" value="PRK11718.1"/>
    <property type="match status" value="1"/>
</dbReference>
<gene>
    <name evidence="4" type="ORF">VIN01S_29040</name>
</gene>
<evidence type="ECO:0000256" key="1">
    <source>
        <dbReference type="ARBA" id="ARBA00023015"/>
    </source>
</evidence>
<keyword evidence="2 3" id="KW-0804">Transcription</keyword>
<dbReference type="Proteomes" id="UP000318717">
    <property type="component" value="Unassembled WGS sequence"/>
</dbReference>
<dbReference type="EMBL" id="BJLF01000015">
    <property type="protein sequence ID" value="GEA52100.1"/>
    <property type="molecule type" value="Genomic_DNA"/>
</dbReference>
<dbReference type="AlphaFoldDB" id="A0A4Y3HZF6"/>
<proteinExistence type="inferred from homology"/>
<dbReference type="OrthoDB" id="5567237at2"/>
<evidence type="ECO:0000313" key="5">
    <source>
        <dbReference type="Proteomes" id="UP000318717"/>
    </source>
</evidence>
<dbReference type="InterPro" id="IPR038309">
    <property type="entry name" value="Rsd/AlgQ_sf"/>
</dbReference>
<keyword evidence="1 3" id="KW-0805">Transcription regulation</keyword>
<sequence>MVMLKKFKQVQEEWGGSSEVIDHWLETRQALLVEYIKLAALQPSSSPSNVITLPSKGELQDFSQHLVDYISEGHFKIYDMVMDKWNSTGFQTTEEISQTYAKIVLTTEPLLSFTDTYAEIGEDEELESFESDMSKVGEVLELRFEVEDKLIQLIADSLAMPPGA</sequence>
<protein>
    <submittedName>
        <fullName evidence="4">Sigma D regulator</fullName>
    </submittedName>
</protein>
<accession>A0A4Y3HZF6</accession>
<dbReference type="Pfam" id="PF04353">
    <property type="entry name" value="Rsd_AlgQ"/>
    <property type="match status" value="1"/>
</dbReference>
<evidence type="ECO:0000313" key="4">
    <source>
        <dbReference type="EMBL" id="GEA52100.1"/>
    </source>
</evidence>
<comment type="similarity">
    <text evidence="3">Belongs to the Rsd/AlgQ family.</text>
</comment>
<dbReference type="RefSeq" id="WP_141346554.1">
    <property type="nucleotide sequence ID" value="NZ_BJLF01000015.1"/>
</dbReference>
<name>A0A4Y3HZF6_9VIBR</name>
<evidence type="ECO:0000256" key="2">
    <source>
        <dbReference type="ARBA" id="ARBA00023163"/>
    </source>
</evidence>
<dbReference type="GO" id="GO:0006355">
    <property type="term" value="P:regulation of DNA-templated transcription"/>
    <property type="evidence" value="ECO:0007669"/>
    <property type="project" value="InterPro"/>
</dbReference>
<keyword evidence="5" id="KW-1185">Reference proteome</keyword>
<organism evidence="4 5">
    <name type="scientific">Vibrio inusitatus NBRC 102082</name>
    <dbReference type="NCBI Taxonomy" id="1219070"/>
    <lineage>
        <taxon>Bacteria</taxon>
        <taxon>Pseudomonadati</taxon>
        <taxon>Pseudomonadota</taxon>
        <taxon>Gammaproteobacteria</taxon>
        <taxon>Vibrionales</taxon>
        <taxon>Vibrionaceae</taxon>
        <taxon>Vibrio</taxon>
    </lineage>
</organism>
<dbReference type="Gene3D" id="1.20.120.1370">
    <property type="entry name" value="Regulator of RNA polymerase sigma(70) subunit, domain 4"/>
    <property type="match status" value="1"/>
</dbReference>
<dbReference type="PIRSF" id="PIRSF016548">
    <property type="entry name" value="Rsd_AlgQ"/>
    <property type="match status" value="1"/>
</dbReference>